<feature type="region of interest" description="Disordered" evidence="1">
    <location>
        <begin position="160"/>
        <end position="274"/>
    </location>
</feature>
<dbReference type="STRING" id="4615.A0A199VV04"/>
<evidence type="ECO:0000313" key="2">
    <source>
        <dbReference type="EMBL" id="OAY80818.1"/>
    </source>
</evidence>
<comment type="caution">
    <text evidence="2">The sequence shown here is derived from an EMBL/GenBank/DDBJ whole genome shotgun (WGS) entry which is preliminary data.</text>
</comment>
<gene>
    <name evidence="2" type="ORF">ACMD2_21072</name>
</gene>
<proteinExistence type="predicted"/>
<dbReference type="AlphaFoldDB" id="A0A199VV04"/>
<dbReference type="Proteomes" id="UP000092600">
    <property type="component" value="Unassembled WGS sequence"/>
</dbReference>
<feature type="compositionally biased region" description="Low complexity" evidence="1">
    <location>
        <begin position="235"/>
        <end position="244"/>
    </location>
</feature>
<sequence>MTFRRLLSASITTTTTTTSAADHFVHVLRSTPSLSALERALTRCSAAADSNSLNLATVASVLRRCSSDRVRALRFFVWAALLRRPSAAAFSAASSALDLPRHPDALPLLLDSYLSSPPCPPVSLSLPAFRILLSLCRHAALPDPALALLRRMPAYFACPPTPPPSTPSSPSSPTPAAAPPLPPSSTTWPPSAPAPTSPPSSPPPAPSAPPATSPPPSPSSPACAPTAAPPPSSSTPPCSTASAPPATPMGPRSSSPKWSSRTRACPPPCARRTS</sequence>
<evidence type="ECO:0000256" key="1">
    <source>
        <dbReference type="SAM" id="MobiDB-lite"/>
    </source>
</evidence>
<evidence type="ECO:0000313" key="3">
    <source>
        <dbReference type="Proteomes" id="UP000092600"/>
    </source>
</evidence>
<feature type="compositionally biased region" description="Pro residues" evidence="1">
    <location>
        <begin position="265"/>
        <end position="274"/>
    </location>
</feature>
<dbReference type="EMBL" id="LSRQ01000785">
    <property type="protein sequence ID" value="OAY80818.1"/>
    <property type="molecule type" value="Genomic_DNA"/>
</dbReference>
<feature type="compositionally biased region" description="Pro residues" evidence="1">
    <location>
        <begin position="160"/>
        <end position="183"/>
    </location>
</feature>
<accession>A0A199VV04</accession>
<organism evidence="2 3">
    <name type="scientific">Ananas comosus</name>
    <name type="common">Pineapple</name>
    <name type="synonym">Ananas ananas</name>
    <dbReference type="NCBI Taxonomy" id="4615"/>
    <lineage>
        <taxon>Eukaryota</taxon>
        <taxon>Viridiplantae</taxon>
        <taxon>Streptophyta</taxon>
        <taxon>Embryophyta</taxon>
        <taxon>Tracheophyta</taxon>
        <taxon>Spermatophyta</taxon>
        <taxon>Magnoliopsida</taxon>
        <taxon>Liliopsida</taxon>
        <taxon>Poales</taxon>
        <taxon>Bromeliaceae</taxon>
        <taxon>Bromelioideae</taxon>
        <taxon>Ananas</taxon>
    </lineage>
</organism>
<reference evidence="2 3" key="1">
    <citation type="journal article" date="2016" name="DNA Res.">
        <title>The draft genome of MD-2 pineapple using hybrid error correction of long reads.</title>
        <authorList>
            <person name="Redwan R.M."/>
            <person name="Saidin A."/>
            <person name="Kumar S.V."/>
        </authorList>
    </citation>
    <scope>NUCLEOTIDE SEQUENCE [LARGE SCALE GENOMIC DNA]</scope>
    <source>
        <strain evidence="3">cv. MD2</strain>
        <tissue evidence="2">Leaf</tissue>
    </source>
</reference>
<name>A0A199VV04_ANACO</name>
<feature type="compositionally biased region" description="Pro residues" evidence="1">
    <location>
        <begin position="190"/>
        <end position="219"/>
    </location>
</feature>
<protein>
    <submittedName>
        <fullName evidence="2">Pentatricopeptide repeat-containing protein</fullName>
    </submittedName>
</protein>